<sequence>MMPVAQQVLLDLPALATLAQGGDPTGAGPVAKVVMSLGLLVVIVLLLRALWHQRGR</sequence>
<evidence type="ECO:0000256" key="1">
    <source>
        <dbReference type="SAM" id="Phobius"/>
    </source>
</evidence>
<keyword evidence="1" id="KW-0812">Transmembrane</keyword>
<evidence type="ECO:0000313" key="3">
    <source>
        <dbReference type="Proteomes" id="UP000371041"/>
    </source>
</evidence>
<reference evidence="3" key="1">
    <citation type="submission" date="2019-11" db="EMBL/GenBank/DDBJ databases">
        <title>The complete genome sequence of Saccharopolyspora sp. E2A.</title>
        <authorList>
            <person name="Zhang G."/>
        </authorList>
    </citation>
    <scope>NUCLEOTIDE SEQUENCE [LARGE SCALE GENOMIC DNA]</scope>
    <source>
        <strain evidence="3">E2A</strain>
    </source>
</reference>
<dbReference type="EMBL" id="CP045929">
    <property type="protein sequence ID" value="QGK69441.1"/>
    <property type="molecule type" value="Genomic_DNA"/>
</dbReference>
<feature type="transmembrane region" description="Helical" evidence="1">
    <location>
        <begin position="31"/>
        <end position="51"/>
    </location>
</feature>
<keyword evidence="1" id="KW-0472">Membrane</keyword>
<gene>
    <name evidence="2" type="ORF">GIY23_07825</name>
</gene>
<proteinExistence type="predicted"/>
<organism evidence="2 3">
    <name type="scientific">Allosaccharopolyspora coralli</name>
    <dbReference type="NCBI Taxonomy" id="2665642"/>
    <lineage>
        <taxon>Bacteria</taxon>
        <taxon>Bacillati</taxon>
        <taxon>Actinomycetota</taxon>
        <taxon>Actinomycetes</taxon>
        <taxon>Pseudonocardiales</taxon>
        <taxon>Pseudonocardiaceae</taxon>
        <taxon>Allosaccharopolyspora</taxon>
    </lineage>
</organism>
<dbReference type="Proteomes" id="UP000371041">
    <property type="component" value="Chromosome"/>
</dbReference>
<evidence type="ECO:0000313" key="2">
    <source>
        <dbReference type="EMBL" id="QGK69441.1"/>
    </source>
</evidence>
<dbReference type="AlphaFoldDB" id="A0A5Q3Q492"/>
<accession>A0A5Q3Q492</accession>
<name>A0A5Q3Q492_9PSEU</name>
<keyword evidence="1" id="KW-1133">Transmembrane helix</keyword>
<protein>
    <submittedName>
        <fullName evidence="2">Uncharacterized protein</fullName>
    </submittedName>
</protein>
<dbReference type="RefSeq" id="WP_154076037.1">
    <property type="nucleotide sequence ID" value="NZ_CP045929.1"/>
</dbReference>
<dbReference type="KEGG" id="sace:GIY23_07825"/>
<keyword evidence="3" id="KW-1185">Reference proteome</keyword>